<organism evidence="2 3">
    <name type="scientific">Globodera pallida</name>
    <name type="common">Potato cyst nematode worm</name>
    <name type="synonym">Heterodera pallida</name>
    <dbReference type="NCBI Taxonomy" id="36090"/>
    <lineage>
        <taxon>Eukaryota</taxon>
        <taxon>Metazoa</taxon>
        <taxon>Ecdysozoa</taxon>
        <taxon>Nematoda</taxon>
        <taxon>Chromadorea</taxon>
        <taxon>Rhabditida</taxon>
        <taxon>Tylenchina</taxon>
        <taxon>Tylenchomorpha</taxon>
        <taxon>Tylenchoidea</taxon>
        <taxon>Heteroderidae</taxon>
        <taxon>Heteroderinae</taxon>
        <taxon>Globodera</taxon>
    </lineage>
</organism>
<feature type="region of interest" description="Disordered" evidence="1">
    <location>
        <begin position="96"/>
        <end position="159"/>
    </location>
</feature>
<dbReference type="Proteomes" id="UP000050741">
    <property type="component" value="Unassembled WGS sequence"/>
</dbReference>
<reference evidence="3" key="2">
    <citation type="submission" date="2016-06" db="UniProtKB">
        <authorList>
            <consortium name="WormBaseParasite"/>
        </authorList>
    </citation>
    <scope>IDENTIFICATION</scope>
</reference>
<sequence>MSRSTIGLSMPISRSDLCRLRLAFSVLLLSSFDPRGAVHAQYGRNGVAVPLADTFDAGGGGSGYGRLPPGDQSAILINARGVDASAGKSAYSPLLPPTNDVYMPPPEIPSESGATAPQIPKGPTSDQLVPQLPTGPELSVEPNPTVPAPSTGPGLNELGKRILAPPQVQFQIRNLGPNPEGIPGFGASAYAHTPKPSSPAAVQPSAASSSSAQSLPTKTDGSNLMGSVSGVPATAPPAAAPLVPAASSGPCPAVVPAAAGAVPVAEPAVPAAVAESAYGGGAEPAAPAPVPLSAAVQNAVGGTPVPSVAEGPLTAAIGQSSVPESPVIAPLQMPSAAAGEGTENAEQINVPPPTSGPAVAPA</sequence>
<name>A0A183CQ53_GLOPA</name>
<protein>
    <submittedName>
        <fullName evidence="3">DUF4774 domain-containing protein</fullName>
    </submittedName>
</protein>
<feature type="compositionally biased region" description="Polar residues" evidence="1">
    <location>
        <begin position="215"/>
        <end position="226"/>
    </location>
</feature>
<keyword evidence="2" id="KW-1185">Reference proteome</keyword>
<feature type="region of interest" description="Disordered" evidence="1">
    <location>
        <begin position="172"/>
        <end position="229"/>
    </location>
</feature>
<feature type="region of interest" description="Disordered" evidence="1">
    <location>
        <begin position="326"/>
        <end position="362"/>
    </location>
</feature>
<dbReference type="AlphaFoldDB" id="A0A183CQ53"/>
<feature type="compositionally biased region" description="Low complexity" evidence="1">
    <location>
        <begin position="198"/>
        <end position="214"/>
    </location>
</feature>
<proteinExistence type="predicted"/>
<evidence type="ECO:0000313" key="3">
    <source>
        <dbReference type="WBParaSite" id="GPLIN_001501100"/>
    </source>
</evidence>
<reference evidence="2" key="1">
    <citation type="submission" date="2014-05" db="EMBL/GenBank/DDBJ databases">
        <title>The genome and life-stage specific transcriptomes of Globodera pallida elucidate key aspects of plant parasitism by a cyst nematode.</title>
        <authorList>
            <person name="Cotton J.A."/>
            <person name="Lilley C.J."/>
            <person name="Jones L.M."/>
            <person name="Kikuchi T."/>
            <person name="Reid A.J."/>
            <person name="Thorpe P."/>
            <person name="Tsai I.J."/>
            <person name="Beasley H."/>
            <person name="Blok V."/>
            <person name="Cock P.J.A."/>
            <person name="Van den Akker S.E."/>
            <person name="Holroyd N."/>
            <person name="Hunt M."/>
            <person name="Mantelin S."/>
            <person name="Naghra H."/>
            <person name="Pain A."/>
            <person name="Palomares-Rius J.E."/>
            <person name="Zarowiecki M."/>
            <person name="Berriman M."/>
            <person name="Jones J.T."/>
            <person name="Urwin P.E."/>
        </authorList>
    </citation>
    <scope>NUCLEOTIDE SEQUENCE [LARGE SCALE GENOMIC DNA]</scope>
    <source>
        <strain evidence="2">Lindley</strain>
    </source>
</reference>
<evidence type="ECO:0000313" key="2">
    <source>
        <dbReference type="Proteomes" id="UP000050741"/>
    </source>
</evidence>
<accession>A0A183CQ53</accession>
<evidence type="ECO:0000256" key="1">
    <source>
        <dbReference type="SAM" id="MobiDB-lite"/>
    </source>
</evidence>
<dbReference type="WBParaSite" id="GPLIN_001501100">
    <property type="protein sequence ID" value="GPLIN_001501100"/>
    <property type="gene ID" value="GPLIN_001501100"/>
</dbReference>